<accession>A0A418MWT4</accession>
<dbReference type="InterPro" id="IPR050766">
    <property type="entry name" value="Bact_Lucif_Oxidored"/>
</dbReference>
<reference evidence="4 5" key="1">
    <citation type="submission" date="2018-08" db="EMBL/GenBank/DDBJ databases">
        <title>Jishengella sp. nov., isolated from a root of Azadirachta indica A. Juss. var. siamensis Valenton.</title>
        <authorList>
            <person name="Kuncharoen N."/>
            <person name="Tanasupawat S."/>
            <person name="Kudo T."/>
            <person name="Ohkuma M."/>
        </authorList>
    </citation>
    <scope>NUCLEOTIDE SEQUENCE [LARGE SCALE GENOMIC DNA]</scope>
    <source>
        <strain evidence="4 5">AZ1-13</strain>
    </source>
</reference>
<dbReference type="GO" id="GO:0004497">
    <property type="term" value="F:monooxygenase activity"/>
    <property type="evidence" value="ECO:0007669"/>
    <property type="project" value="UniProtKB-KW"/>
</dbReference>
<dbReference type="EMBL" id="QXEC01000007">
    <property type="protein sequence ID" value="RIV39209.1"/>
    <property type="molecule type" value="Genomic_DNA"/>
</dbReference>
<keyword evidence="1" id="KW-0560">Oxidoreductase</keyword>
<dbReference type="Gene3D" id="3.20.20.30">
    <property type="entry name" value="Luciferase-like domain"/>
    <property type="match status" value="1"/>
</dbReference>
<comment type="caution">
    <text evidence="4">The sequence shown here is derived from an EMBL/GenBank/DDBJ whole genome shotgun (WGS) entry which is preliminary data.</text>
</comment>
<dbReference type="AlphaFoldDB" id="A0A418MWT4"/>
<keyword evidence="2" id="KW-0503">Monooxygenase</keyword>
<protein>
    <submittedName>
        <fullName evidence="4">LLM class flavin-dependent oxidoreductase</fullName>
    </submittedName>
</protein>
<sequence length="331" mass="36710">MHLACYLDLRNPPGWRRRSADVFAAALDLVTEAERLGASRIWLSEHHFFEDGYLPQPLTFAAAIAARTSRIRVGTAVLLAGLRPAVQVAEESAVVDLISDGRLDLGVGVGYRIPEYAAYGADITDRYGLLERRIGEIRTWWRERVTPQPVQPEIPFWGGFFGPRGARLAGRLGMGLLSMRRDVVTHYLAACTAPARISANVQVIVSDDPERDWPRIKPHLEYMWNSYHAYGAEGTGKPPPPPIDAEAWRRWTPDGQPPRFQVLTPSDTVAHIKTVTAGLPVGELYAWSSIAGMPDDLVQRHQRLWLTEVAPAVADLDPSATPAIRQEIGDE</sequence>
<dbReference type="RefSeq" id="WP_119574724.1">
    <property type="nucleotide sequence ID" value="NZ_QXEC01000007.1"/>
</dbReference>
<name>A0A418MWT4_9ACTN</name>
<organism evidence="4 5">
    <name type="scientific">Micromonospora radicis</name>
    <dbReference type="NCBI Taxonomy" id="1894971"/>
    <lineage>
        <taxon>Bacteria</taxon>
        <taxon>Bacillati</taxon>
        <taxon>Actinomycetota</taxon>
        <taxon>Actinomycetes</taxon>
        <taxon>Micromonosporales</taxon>
        <taxon>Micromonosporaceae</taxon>
        <taxon>Micromonospora</taxon>
    </lineage>
</organism>
<evidence type="ECO:0000259" key="3">
    <source>
        <dbReference type="Pfam" id="PF00296"/>
    </source>
</evidence>
<evidence type="ECO:0000313" key="4">
    <source>
        <dbReference type="EMBL" id="RIV39209.1"/>
    </source>
</evidence>
<dbReference type="Proteomes" id="UP000283832">
    <property type="component" value="Unassembled WGS sequence"/>
</dbReference>
<dbReference type="PANTHER" id="PTHR30137">
    <property type="entry name" value="LUCIFERASE-LIKE MONOOXYGENASE"/>
    <property type="match status" value="1"/>
</dbReference>
<gene>
    <name evidence="4" type="ORF">D2L64_10185</name>
</gene>
<dbReference type="InterPro" id="IPR011251">
    <property type="entry name" value="Luciferase-like_dom"/>
</dbReference>
<dbReference type="InterPro" id="IPR036661">
    <property type="entry name" value="Luciferase-like_sf"/>
</dbReference>
<dbReference type="OrthoDB" id="3209103at2"/>
<evidence type="ECO:0000256" key="2">
    <source>
        <dbReference type="ARBA" id="ARBA00023033"/>
    </source>
</evidence>
<dbReference type="GO" id="GO:0005829">
    <property type="term" value="C:cytosol"/>
    <property type="evidence" value="ECO:0007669"/>
    <property type="project" value="TreeGrafter"/>
</dbReference>
<keyword evidence="5" id="KW-1185">Reference proteome</keyword>
<dbReference type="Pfam" id="PF00296">
    <property type="entry name" value="Bac_luciferase"/>
    <property type="match status" value="1"/>
</dbReference>
<dbReference type="PANTHER" id="PTHR30137:SF8">
    <property type="entry name" value="BLR5498 PROTEIN"/>
    <property type="match status" value="1"/>
</dbReference>
<evidence type="ECO:0000256" key="1">
    <source>
        <dbReference type="ARBA" id="ARBA00023002"/>
    </source>
</evidence>
<dbReference type="SUPFAM" id="SSF51679">
    <property type="entry name" value="Bacterial luciferase-like"/>
    <property type="match status" value="1"/>
</dbReference>
<proteinExistence type="predicted"/>
<feature type="domain" description="Luciferase-like" evidence="3">
    <location>
        <begin position="13"/>
        <end position="250"/>
    </location>
</feature>
<evidence type="ECO:0000313" key="5">
    <source>
        <dbReference type="Proteomes" id="UP000283832"/>
    </source>
</evidence>
<dbReference type="GO" id="GO:0016705">
    <property type="term" value="F:oxidoreductase activity, acting on paired donors, with incorporation or reduction of molecular oxygen"/>
    <property type="evidence" value="ECO:0007669"/>
    <property type="project" value="InterPro"/>
</dbReference>